<evidence type="ECO:0000256" key="1">
    <source>
        <dbReference type="SAM" id="MobiDB-lite"/>
    </source>
</evidence>
<name>A0A0C3HKB8_OIDMZ</name>
<reference evidence="3" key="2">
    <citation type="submission" date="2015-01" db="EMBL/GenBank/DDBJ databases">
        <title>Evolutionary Origins and Diversification of the Mycorrhizal Mutualists.</title>
        <authorList>
            <consortium name="DOE Joint Genome Institute"/>
            <consortium name="Mycorrhizal Genomics Consortium"/>
            <person name="Kohler A."/>
            <person name="Kuo A."/>
            <person name="Nagy L.G."/>
            <person name="Floudas D."/>
            <person name="Copeland A."/>
            <person name="Barry K.W."/>
            <person name="Cichocki N."/>
            <person name="Veneault-Fourrey C."/>
            <person name="LaButti K."/>
            <person name="Lindquist E.A."/>
            <person name="Lipzen A."/>
            <person name="Lundell T."/>
            <person name="Morin E."/>
            <person name="Murat C."/>
            <person name="Riley R."/>
            <person name="Ohm R."/>
            <person name="Sun H."/>
            <person name="Tunlid A."/>
            <person name="Henrissat B."/>
            <person name="Grigoriev I.V."/>
            <person name="Hibbett D.S."/>
            <person name="Martin F."/>
        </authorList>
    </citation>
    <scope>NUCLEOTIDE SEQUENCE [LARGE SCALE GENOMIC DNA]</scope>
    <source>
        <strain evidence="3">Zn</strain>
    </source>
</reference>
<feature type="compositionally biased region" description="Basic and acidic residues" evidence="1">
    <location>
        <begin position="87"/>
        <end position="105"/>
    </location>
</feature>
<feature type="region of interest" description="Disordered" evidence="1">
    <location>
        <begin position="83"/>
        <end position="140"/>
    </location>
</feature>
<keyword evidence="3" id="KW-1185">Reference proteome</keyword>
<dbReference type="OrthoDB" id="3434987at2759"/>
<proteinExistence type="predicted"/>
<protein>
    <submittedName>
        <fullName evidence="2">Uncharacterized protein</fullName>
    </submittedName>
</protein>
<reference evidence="2 3" key="1">
    <citation type="submission" date="2014-04" db="EMBL/GenBank/DDBJ databases">
        <authorList>
            <consortium name="DOE Joint Genome Institute"/>
            <person name="Kuo A."/>
            <person name="Martino E."/>
            <person name="Perotto S."/>
            <person name="Kohler A."/>
            <person name="Nagy L.G."/>
            <person name="Floudas D."/>
            <person name="Copeland A."/>
            <person name="Barry K.W."/>
            <person name="Cichocki N."/>
            <person name="Veneault-Fourrey C."/>
            <person name="LaButti K."/>
            <person name="Lindquist E.A."/>
            <person name="Lipzen A."/>
            <person name="Lundell T."/>
            <person name="Morin E."/>
            <person name="Murat C."/>
            <person name="Sun H."/>
            <person name="Tunlid A."/>
            <person name="Henrissat B."/>
            <person name="Grigoriev I.V."/>
            <person name="Hibbett D.S."/>
            <person name="Martin F."/>
            <person name="Nordberg H.P."/>
            <person name="Cantor M.N."/>
            <person name="Hua S.X."/>
        </authorList>
    </citation>
    <scope>NUCLEOTIDE SEQUENCE [LARGE SCALE GENOMIC DNA]</scope>
    <source>
        <strain evidence="2 3">Zn</strain>
    </source>
</reference>
<gene>
    <name evidence="2" type="ORF">OIDMADRAFT_177687</name>
</gene>
<sequence length="140" mass="15300">MGSSTAKTDPDVIATDDFEGKASTWSLLHIMNTSASLGSLLRQVTKKASHPNALIYEIQLARAKHKHLVQGQLEDGEEDAVALPAPKEGERQEDVPLVMKNEDGRYTMQQDSGDAEARRIEVEQGREKGENGTEGKGKEV</sequence>
<dbReference type="Proteomes" id="UP000054321">
    <property type="component" value="Unassembled WGS sequence"/>
</dbReference>
<organism evidence="2 3">
    <name type="scientific">Oidiodendron maius (strain Zn)</name>
    <dbReference type="NCBI Taxonomy" id="913774"/>
    <lineage>
        <taxon>Eukaryota</taxon>
        <taxon>Fungi</taxon>
        <taxon>Dikarya</taxon>
        <taxon>Ascomycota</taxon>
        <taxon>Pezizomycotina</taxon>
        <taxon>Leotiomycetes</taxon>
        <taxon>Leotiomycetes incertae sedis</taxon>
        <taxon>Myxotrichaceae</taxon>
        <taxon>Oidiodendron</taxon>
    </lineage>
</organism>
<dbReference type="AlphaFoldDB" id="A0A0C3HKB8"/>
<dbReference type="HOGENOM" id="CLU_128884_0_0_1"/>
<dbReference type="EMBL" id="KN832873">
    <property type="protein sequence ID" value="KIN03530.1"/>
    <property type="molecule type" value="Genomic_DNA"/>
</dbReference>
<evidence type="ECO:0000313" key="2">
    <source>
        <dbReference type="EMBL" id="KIN03530.1"/>
    </source>
</evidence>
<dbReference type="InParanoid" id="A0A0C3HKB8"/>
<accession>A0A0C3HKB8</accession>
<evidence type="ECO:0000313" key="3">
    <source>
        <dbReference type="Proteomes" id="UP000054321"/>
    </source>
</evidence>
<feature type="compositionally biased region" description="Basic and acidic residues" evidence="1">
    <location>
        <begin position="115"/>
        <end position="140"/>
    </location>
</feature>